<dbReference type="EC" id="3.2.1.93" evidence="4"/>
<dbReference type="GO" id="GO:0008788">
    <property type="term" value="F:alpha,alpha-phosphotrehalase activity"/>
    <property type="evidence" value="ECO:0007669"/>
    <property type="project" value="UniProtKB-UniRule"/>
</dbReference>
<dbReference type="AlphaFoldDB" id="A0A1X0WM07"/>
<dbReference type="InterPro" id="IPR017853">
    <property type="entry name" value="GH"/>
</dbReference>
<dbReference type="FunFam" id="2.60.40.1180:FF:000007">
    <property type="entry name" value="Sucrose isomerase"/>
    <property type="match status" value="1"/>
</dbReference>
<organism evidence="6 7">
    <name type="scientific">Streptococcus oralis subsp. tigurinus</name>
    <dbReference type="NCBI Taxonomy" id="1077464"/>
    <lineage>
        <taxon>Bacteria</taxon>
        <taxon>Bacillati</taxon>
        <taxon>Bacillota</taxon>
        <taxon>Bacilli</taxon>
        <taxon>Lactobacillales</taxon>
        <taxon>Streptococcaceae</taxon>
        <taxon>Streptococcus</taxon>
    </lineage>
</organism>
<dbReference type="GO" id="GO:0005737">
    <property type="term" value="C:cytoplasm"/>
    <property type="evidence" value="ECO:0007669"/>
    <property type="project" value="UniProtKB-UniRule"/>
</dbReference>
<comment type="caution">
    <text evidence="6">The sequence shown here is derived from an EMBL/GenBank/DDBJ whole genome shotgun (WGS) entry which is preliminary data.</text>
</comment>
<dbReference type="Pfam" id="PF00128">
    <property type="entry name" value="Alpha-amylase"/>
    <property type="match status" value="1"/>
</dbReference>
<dbReference type="Gene3D" id="3.20.20.80">
    <property type="entry name" value="Glycosidases"/>
    <property type="match status" value="1"/>
</dbReference>
<dbReference type="Proteomes" id="UP000192428">
    <property type="component" value="Unassembled WGS sequence"/>
</dbReference>
<keyword evidence="3" id="KW-0326">Glycosidase</keyword>
<evidence type="ECO:0000256" key="3">
    <source>
        <dbReference type="ARBA" id="ARBA00023295"/>
    </source>
</evidence>
<feature type="domain" description="Glycosyl hydrolase family 13 catalytic" evidence="5">
    <location>
        <begin position="11"/>
        <end position="407"/>
    </location>
</feature>
<dbReference type="PANTHER" id="PTHR10357">
    <property type="entry name" value="ALPHA-AMYLASE FAMILY MEMBER"/>
    <property type="match status" value="1"/>
</dbReference>
<evidence type="ECO:0000313" key="7">
    <source>
        <dbReference type="Proteomes" id="UP000192428"/>
    </source>
</evidence>
<dbReference type="CDD" id="cd11333">
    <property type="entry name" value="AmyAc_SI_OligoGlu_DGase"/>
    <property type="match status" value="1"/>
</dbReference>
<accession>A0A1X0WM07</accession>
<evidence type="ECO:0000256" key="1">
    <source>
        <dbReference type="ARBA" id="ARBA00008061"/>
    </source>
</evidence>
<evidence type="ECO:0000256" key="4">
    <source>
        <dbReference type="NCBIfam" id="TIGR02403"/>
    </source>
</evidence>
<reference evidence="6 7" key="1">
    <citation type="journal article" date="2016" name="PLoS ONE">
        <title>Comparative Genomics Analysis of Streptococcus tigurinus Strains Identifies Genetic Elements Specifically and Uniquely Present in Highly Virulent Strains.</title>
        <authorList>
            <person name="Diene S.M."/>
            <person name="Francois P."/>
            <person name="Zbinden A."/>
            <person name="Entenza J.M."/>
            <person name="Resch G."/>
        </authorList>
    </citation>
    <scope>NUCLEOTIDE SEQUENCE [LARGE SCALE GENOMIC DNA]</scope>
    <source>
        <strain evidence="6 7">AZ_8</strain>
    </source>
</reference>
<dbReference type="PANTHER" id="PTHR10357:SF217">
    <property type="entry name" value="TREHALOSE-6-PHOSPHATE HYDROLASE"/>
    <property type="match status" value="1"/>
</dbReference>
<dbReference type="EMBL" id="LNVF01000012">
    <property type="protein sequence ID" value="ORJ27791.1"/>
    <property type="molecule type" value="Genomic_DNA"/>
</dbReference>
<keyword evidence="2 6" id="KW-0378">Hydrolase</keyword>
<dbReference type="RefSeq" id="WP_084911905.1">
    <property type="nucleotide sequence ID" value="NZ_LNVF01000012.1"/>
</dbReference>
<evidence type="ECO:0000259" key="5">
    <source>
        <dbReference type="SMART" id="SM00642"/>
    </source>
</evidence>
<dbReference type="InterPro" id="IPR012769">
    <property type="entry name" value="Trehalose_TreC"/>
</dbReference>
<dbReference type="FunFam" id="3.20.20.80:FF:000064">
    <property type="entry name" value="Oligo-1,6-glucosidase"/>
    <property type="match status" value="1"/>
</dbReference>
<dbReference type="SUPFAM" id="SSF51011">
    <property type="entry name" value="Glycosyl hydrolase domain"/>
    <property type="match status" value="1"/>
</dbReference>
<proteinExistence type="inferred from homology"/>
<dbReference type="SMART" id="SM00642">
    <property type="entry name" value="Aamy"/>
    <property type="match status" value="1"/>
</dbReference>
<dbReference type="NCBIfam" id="TIGR02403">
    <property type="entry name" value="trehalose_treC"/>
    <property type="match status" value="1"/>
</dbReference>
<dbReference type="GO" id="GO:0004556">
    <property type="term" value="F:alpha-amylase activity"/>
    <property type="evidence" value="ECO:0007669"/>
    <property type="project" value="TreeGrafter"/>
</dbReference>
<dbReference type="GO" id="GO:0005993">
    <property type="term" value="P:trehalose catabolic process"/>
    <property type="evidence" value="ECO:0007669"/>
    <property type="project" value="InterPro"/>
</dbReference>
<dbReference type="Gene3D" id="3.90.400.10">
    <property type="entry name" value="Oligo-1,6-glucosidase, Domain 2"/>
    <property type="match status" value="1"/>
</dbReference>
<protein>
    <recommendedName>
        <fullName evidence="4">Alpha,alpha-phosphotrehalase</fullName>
        <ecNumber evidence="4">3.2.1.93</ecNumber>
    </recommendedName>
</protein>
<comment type="similarity">
    <text evidence="1">Belongs to the glycosyl hydrolase 13 family.</text>
</comment>
<dbReference type="SUPFAM" id="SSF51445">
    <property type="entry name" value="(Trans)glycosidases"/>
    <property type="match status" value="1"/>
</dbReference>
<evidence type="ECO:0000256" key="2">
    <source>
        <dbReference type="ARBA" id="ARBA00022801"/>
    </source>
</evidence>
<dbReference type="NCBIfam" id="NF008183">
    <property type="entry name" value="PRK10933.1"/>
    <property type="match status" value="1"/>
</dbReference>
<dbReference type="Gene3D" id="2.60.40.1180">
    <property type="entry name" value="Golgi alpha-mannosidase II"/>
    <property type="match status" value="1"/>
</dbReference>
<sequence>MTLDKGKVVYQIYPKSYKDTTGNGIGDFRGIIEKIPYLAKLGVDMVWLNPFYPSPQRDNGYDISDYMSVDPLFGDMADFEEMVRVGKEHKIDFMLDMVLNHCSTEHEWFQKALAGDQYYQDFFFIQDQPTDWQSKFGGSAWAPFGNTGKYYLHLFDETQADLNWRNPNVRKELFKVVNFWRDKGVKGFRFDVINLIGKDEVLVDCPENEGKPAYTDKPIVHDYLRMMNQATFGSDDSFMTVGEMSSTTMENCVLYSSPERQELSMTFNFHHLKVDYKDGQKWTLAPFDFEELKGLYHSWGKEMSDKNGWSALFWNNHDQPRALNRFVDVKNFRNEGATMLAASIHLSRGTPYIYMGEEIGMVDPDYDSMADYVDVESINAYQMLLKEGKSEQEAFQIIQAKSRDNSRTPMQWDASENAGFTRGTPWLKAGKSYPQINVENEIKGPIFAFYQNLIRLRKEMPIISEGSYKPAFEDSKQVYAFERQYEDEKLLVLNNFYATEVEIDLPVDYQNGQILISNYEDVEVSEKILLKPYQTLAVYVN</sequence>
<dbReference type="InterPro" id="IPR006047">
    <property type="entry name" value="GH13_cat_dom"/>
</dbReference>
<dbReference type="InterPro" id="IPR056300">
    <property type="entry name" value="SusG-like_C"/>
</dbReference>
<dbReference type="Pfam" id="PF23915">
    <property type="entry name" value="SusG_C"/>
    <property type="match status" value="1"/>
</dbReference>
<dbReference type="eggNOG" id="COG0366">
    <property type="taxonomic scope" value="Bacteria"/>
</dbReference>
<gene>
    <name evidence="6" type="ORF">ATE34_08955</name>
</gene>
<name>A0A1X0WM07_STROR</name>
<evidence type="ECO:0000313" key="6">
    <source>
        <dbReference type="EMBL" id="ORJ27791.1"/>
    </source>
</evidence>
<dbReference type="InterPro" id="IPR045857">
    <property type="entry name" value="O16G_dom_2"/>
</dbReference>
<dbReference type="InterPro" id="IPR013780">
    <property type="entry name" value="Glyco_hydro_b"/>
</dbReference>